<dbReference type="Proteomes" id="UP000008810">
    <property type="component" value="Chromosome 5"/>
</dbReference>
<reference evidence="6" key="2">
    <citation type="submission" date="2017-06" db="EMBL/GenBank/DDBJ databases">
        <title>WGS assembly of Brachypodium distachyon.</title>
        <authorList>
            <consortium name="The International Brachypodium Initiative"/>
            <person name="Lucas S."/>
            <person name="Harmon-Smith M."/>
            <person name="Lail K."/>
            <person name="Tice H."/>
            <person name="Grimwood J."/>
            <person name="Bruce D."/>
            <person name="Barry K."/>
            <person name="Shu S."/>
            <person name="Lindquist E."/>
            <person name="Wang M."/>
            <person name="Pitluck S."/>
            <person name="Vogel J.P."/>
            <person name="Garvin D.F."/>
            <person name="Mockler T.C."/>
            <person name="Schmutz J."/>
            <person name="Rokhsar D."/>
            <person name="Bevan M.W."/>
        </authorList>
    </citation>
    <scope>NUCLEOTIDE SEQUENCE</scope>
    <source>
        <strain evidence="6">Bd21</strain>
    </source>
</reference>
<gene>
    <name evidence="7" type="primary">LOC100827547</name>
    <name evidence="6" type="ORF">BRADI_5g01797v3</name>
</gene>
<dbReference type="InterPro" id="IPR044814">
    <property type="entry name" value="Terpene_cyclase_plant_C1"/>
</dbReference>
<evidence type="ECO:0000313" key="6">
    <source>
        <dbReference type="EMBL" id="KQJ81614.1"/>
    </source>
</evidence>
<dbReference type="KEGG" id="bdi:100827547"/>
<dbReference type="GeneID" id="100827547"/>
<dbReference type="PANTHER" id="PTHR31225">
    <property type="entry name" value="OS04G0344100 PROTEIN-RELATED"/>
    <property type="match status" value="1"/>
</dbReference>
<proteinExistence type="predicted"/>
<dbReference type="CDD" id="cd00684">
    <property type="entry name" value="Terpene_cyclase_plant_C1"/>
    <property type="match status" value="1"/>
</dbReference>
<dbReference type="EMBL" id="CM000884">
    <property type="protein sequence ID" value="KQJ81614.1"/>
    <property type="molecule type" value="Genomic_DNA"/>
</dbReference>
<dbReference type="OrthoDB" id="1877784at2759"/>
<evidence type="ECO:0000259" key="5">
    <source>
        <dbReference type="Pfam" id="PF03936"/>
    </source>
</evidence>
<dbReference type="STRING" id="15368.I1IVS7"/>
<dbReference type="ExpressionAtlas" id="I1IVS7">
    <property type="expression patterns" value="differential"/>
</dbReference>
<dbReference type="GO" id="GO:0000287">
    <property type="term" value="F:magnesium ion binding"/>
    <property type="evidence" value="ECO:0007669"/>
    <property type="project" value="InterPro"/>
</dbReference>
<dbReference type="RefSeq" id="XP_003580506.1">
    <property type="nucleotide sequence ID" value="XM_003580458.4"/>
</dbReference>
<evidence type="ECO:0000256" key="1">
    <source>
        <dbReference type="ARBA" id="ARBA00001936"/>
    </source>
</evidence>
<evidence type="ECO:0000256" key="3">
    <source>
        <dbReference type="ARBA" id="ARBA00022723"/>
    </source>
</evidence>
<protein>
    <recommendedName>
        <fullName evidence="9">Terpene synthase</fullName>
    </recommendedName>
</protein>
<dbReference type="SFLD" id="SFLDS00005">
    <property type="entry name" value="Isoprenoid_Synthase_Type_I"/>
    <property type="match status" value="1"/>
</dbReference>
<evidence type="ECO:0000256" key="2">
    <source>
        <dbReference type="ARBA" id="ARBA00001946"/>
    </source>
</evidence>
<dbReference type="GO" id="GO:0046246">
    <property type="term" value="P:terpene biosynthetic process"/>
    <property type="evidence" value="ECO:0000318"/>
    <property type="project" value="GO_Central"/>
</dbReference>
<dbReference type="OMA" id="CRIARIH"/>
<dbReference type="eggNOG" id="ENOG502QUCN">
    <property type="taxonomic scope" value="Eukaryota"/>
</dbReference>
<dbReference type="SUPFAM" id="SSF48239">
    <property type="entry name" value="Terpenoid cyclases/Protein prenyltransferases"/>
    <property type="match status" value="1"/>
</dbReference>
<reference evidence="6 7" key="1">
    <citation type="journal article" date="2010" name="Nature">
        <title>Genome sequencing and analysis of the model grass Brachypodium distachyon.</title>
        <authorList>
            <consortium name="International Brachypodium Initiative"/>
        </authorList>
    </citation>
    <scope>NUCLEOTIDE SEQUENCE [LARGE SCALE GENOMIC DNA]</scope>
    <source>
        <strain evidence="6 7">Bd21</strain>
    </source>
</reference>
<dbReference type="Gene3D" id="1.50.10.130">
    <property type="entry name" value="Terpene synthase, N-terminal domain"/>
    <property type="match status" value="1"/>
</dbReference>
<dbReference type="InterPro" id="IPR005630">
    <property type="entry name" value="Terpene_synthase_metal-bd"/>
</dbReference>
<evidence type="ECO:0000313" key="7">
    <source>
        <dbReference type="EnsemblPlants" id="KQJ81614"/>
    </source>
</evidence>
<dbReference type="InterPro" id="IPR008949">
    <property type="entry name" value="Isoprenoid_synthase_dom_sf"/>
</dbReference>
<dbReference type="GO" id="GO:0010333">
    <property type="term" value="F:terpene synthase activity"/>
    <property type="evidence" value="ECO:0000318"/>
    <property type="project" value="GO_Central"/>
</dbReference>
<dbReference type="AlphaFoldDB" id="I1IVS7"/>
<feature type="domain" description="Terpene synthase metal-binding" evidence="5">
    <location>
        <begin position="313"/>
        <end position="544"/>
    </location>
</feature>
<dbReference type="Gramene" id="KQJ81614">
    <property type="protein sequence ID" value="KQJ81614"/>
    <property type="gene ID" value="BRADI_5g01797v3"/>
</dbReference>
<dbReference type="InterPro" id="IPR034741">
    <property type="entry name" value="Terpene_cyclase-like_1_C"/>
</dbReference>
<dbReference type="SFLD" id="SFLDG01019">
    <property type="entry name" value="Terpene_Cyclase_Like_1_C_Termi"/>
    <property type="match status" value="1"/>
</dbReference>
<dbReference type="InterPro" id="IPR036965">
    <property type="entry name" value="Terpene_synth_N_sf"/>
</dbReference>
<keyword evidence="8" id="KW-1185">Reference proteome</keyword>
<dbReference type="Pfam" id="PF03936">
    <property type="entry name" value="Terpene_synth_C"/>
    <property type="match status" value="1"/>
</dbReference>
<evidence type="ECO:0000313" key="8">
    <source>
        <dbReference type="Proteomes" id="UP000008810"/>
    </source>
</evidence>
<evidence type="ECO:0008006" key="9">
    <source>
        <dbReference type="Google" id="ProtNLM"/>
    </source>
</evidence>
<organism evidence="6">
    <name type="scientific">Brachypodium distachyon</name>
    <name type="common">Purple false brome</name>
    <name type="synonym">Trachynia distachya</name>
    <dbReference type="NCBI Taxonomy" id="15368"/>
    <lineage>
        <taxon>Eukaryota</taxon>
        <taxon>Viridiplantae</taxon>
        <taxon>Streptophyta</taxon>
        <taxon>Embryophyta</taxon>
        <taxon>Tracheophyta</taxon>
        <taxon>Spermatophyta</taxon>
        <taxon>Magnoliopsida</taxon>
        <taxon>Liliopsida</taxon>
        <taxon>Poales</taxon>
        <taxon>Poaceae</taxon>
        <taxon>BOP clade</taxon>
        <taxon>Pooideae</taxon>
        <taxon>Stipodae</taxon>
        <taxon>Brachypodieae</taxon>
        <taxon>Brachypodium</taxon>
    </lineage>
</organism>
<dbReference type="SUPFAM" id="SSF48576">
    <property type="entry name" value="Terpenoid synthases"/>
    <property type="match status" value="1"/>
</dbReference>
<dbReference type="InterPro" id="IPR050148">
    <property type="entry name" value="Terpene_synthase-like"/>
</dbReference>
<dbReference type="Pfam" id="PF01397">
    <property type="entry name" value="Terpene_synth"/>
    <property type="match status" value="1"/>
</dbReference>
<dbReference type="PANTHER" id="PTHR31225:SF41">
    <property type="entry name" value="TERPENE SYNTHASE"/>
    <property type="match status" value="1"/>
</dbReference>
<dbReference type="InterPro" id="IPR001906">
    <property type="entry name" value="Terpene_synth_N"/>
</dbReference>
<evidence type="ECO:0000259" key="4">
    <source>
        <dbReference type="Pfam" id="PF01397"/>
    </source>
</evidence>
<comment type="cofactor">
    <cofactor evidence="1">
        <name>Mn(2+)</name>
        <dbReference type="ChEBI" id="CHEBI:29035"/>
    </cofactor>
</comment>
<feature type="domain" description="Terpene synthase N-terminal" evidence="4">
    <location>
        <begin position="79"/>
        <end position="250"/>
    </location>
</feature>
<comment type="cofactor">
    <cofactor evidence="2">
        <name>Mg(2+)</name>
        <dbReference type="ChEBI" id="CHEBI:18420"/>
    </cofactor>
</comment>
<reference evidence="7" key="3">
    <citation type="submission" date="2018-08" db="UniProtKB">
        <authorList>
            <consortium name="EnsemblPlants"/>
        </authorList>
    </citation>
    <scope>IDENTIFICATION</scope>
    <source>
        <strain evidence="7">cv. Bd21</strain>
    </source>
</reference>
<dbReference type="Gene3D" id="1.10.600.10">
    <property type="entry name" value="Farnesyl Diphosphate Synthase"/>
    <property type="match status" value="1"/>
</dbReference>
<dbReference type="EnsemblPlants" id="KQJ81614">
    <property type="protein sequence ID" value="KQJ81614"/>
    <property type="gene ID" value="BRADI_5g01797v3"/>
</dbReference>
<accession>I1IVS7</accession>
<keyword evidence="3" id="KW-0479">Metal-binding</keyword>
<sequence length="599" mass="69086">MDCLFYFCFSPCTTEMPSDSSACVLSRKLRGRVPKPPRHPIKLLSCRIARIHEALPESQVGIASSTCDDKQTAHEPSPWGDFFIGYEPMQQGSTEWMNVQVDKLKEDVRMFLKTCNNTRARMFLLDTLQRLGIDHHFQDWIDAALIEILESTEFSSSSSLQEVSLRFRLLREHGYWLSPDVFNKFMADDGSFSKYLTNDPRGLLSLYNAAHLLVQGEPILEEAISFARHHLESMSGSLKSPLAGEVKRALHIPLPRTCRRAETLHYISNYEKEEGHDPILLELAKLDFNLLQYVHLKELRAITEWWKQFSGHIGLSYIRDRVVESYTWAYVLYYEKGFELPRSMFTKMLVLITTIDDTYDSHATIEECRKLHEAIQRWDERAVSLLPDYLKKLYIELLRTFKNIEAEMPRNINYDIAYLKKAIQNNVMGYLQEAEWSHKNHKPSFEEQINLTSVTIGTPALCVCMMAGMDNMEMKQTLEWTSSVPGPVIAAAKIGRFMNDIAAFERRKCKGDVASTVECYINDHGVTGEVAIARIDTLLEVEWRTLNQARFENRAMLPALQRIIGLARSATFFFDNRNDAYTSSKHLRRTIESFFVKPI</sequence>
<name>I1IVS7_BRADI</name>
<dbReference type="InterPro" id="IPR008930">
    <property type="entry name" value="Terpenoid_cyclase/PrenylTrfase"/>
</dbReference>
<dbReference type="GO" id="GO:0016102">
    <property type="term" value="P:diterpenoid biosynthetic process"/>
    <property type="evidence" value="ECO:0007669"/>
    <property type="project" value="InterPro"/>
</dbReference>